<dbReference type="KEGG" id="mrob:HH214_19330"/>
<evidence type="ECO:0000313" key="4">
    <source>
        <dbReference type="Proteomes" id="UP000503278"/>
    </source>
</evidence>
<feature type="domain" description="YdbS-like PH" evidence="2">
    <location>
        <begin position="65"/>
        <end position="128"/>
    </location>
</feature>
<evidence type="ECO:0000313" key="3">
    <source>
        <dbReference type="EMBL" id="QJD97875.1"/>
    </source>
</evidence>
<dbReference type="Pfam" id="PF03703">
    <property type="entry name" value="bPH_2"/>
    <property type="match status" value="1"/>
</dbReference>
<keyword evidence="1" id="KW-0812">Transmembrane</keyword>
<evidence type="ECO:0000256" key="1">
    <source>
        <dbReference type="SAM" id="Phobius"/>
    </source>
</evidence>
<feature type="transmembrane region" description="Helical" evidence="1">
    <location>
        <begin position="20"/>
        <end position="39"/>
    </location>
</feature>
<protein>
    <submittedName>
        <fullName evidence="3">PH domain-containing protein</fullName>
    </submittedName>
</protein>
<dbReference type="PANTHER" id="PTHR37938:SF1">
    <property type="entry name" value="BLL0215 PROTEIN"/>
    <property type="match status" value="1"/>
</dbReference>
<organism evidence="3 4">
    <name type="scientific">Mucilaginibacter robiniae</name>
    <dbReference type="NCBI Taxonomy" id="2728022"/>
    <lineage>
        <taxon>Bacteria</taxon>
        <taxon>Pseudomonadati</taxon>
        <taxon>Bacteroidota</taxon>
        <taxon>Sphingobacteriia</taxon>
        <taxon>Sphingobacteriales</taxon>
        <taxon>Sphingobacteriaceae</taxon>
        <taxon>Mucilaginibacter</taxon>
    </lineage>
</organism>
<keyword evidence="1" id="KW-1133">Transmembrane helix</keyword>
<dbReference type="EMBL" id="CP051682">
    <property type="protein sequence ID" value="QJD97875.1"/>
    <property type="molecule type" value="Genomic_DNA"/>
</dbReference>
<name>A0A7L5E464_9SPHI</name>
<evidence type="ECO:0000259" key="2">
    <source>
        <dbReference type="Pfam" id="PF03703"/>
    </source>
</evidence>
<keyword evidence="1" id="KW-0472">Membrane</keyword>
<gene>
    <name evidence="3" type="ORF">HH214_19330</name>
</gene>
<sequence>MSFVEKNLTANERVQYTGKIHWYVYARTFFIFAIMALVIKSSYALGGFLFFLGIISLLSNIVLSKTTEFVVTNRRVILKTGFLKRKFIELQLNRAEGLVVEQSILGRMFNFGSVKIATGGVAESFPFLANPFGFKKEVNQAIENSVVLATAPQAY</sequence>
<keyword evidence="4" id="KW-1185">Reference proteome</keyword>
<accession>A0A7L5E464</accession>
<feature type="transmembrane region" description="Helical" evidence="1">
    <location>
        <begin position="45"/>
        <end position="63"/>
    </location>
</feature>
<dbReference type="PANTHER" id="PTHR37938">
    <property type="entry name" value="BLL0215 PROTEIN"/>
    <property type="match status" value="1"/>
</dbReference>
<reference evidence="3 4" key="1">
    <citation type="submission" date="2020-04" db="EMBL/GenBank/DDBJ databases">
        <title>Genome sequencing of novel species.</title>
        <authorList>
            <person name="Heo J."/>
            <person name="Kim S.-J."/>
            <person name="Kim J.-S."/>
            <person name="Hong S.-B."/>
            <person name="Kwon S.-W."/>
        </authorList>
    </citation>
    <scope>NUCLEOTIDE SEQUENCE [LARGE SCALE GENOMIC DNA]</scope>
    <source>
        <strain evidence="3 4">F39-2</strain>
    </source>
</reference>
<dbReference type="Proteomes" id="UP000503278">
    <property type="component" value="Chromosome"/>
</dbReference>
<dbReference type="AlphaFoldDB" id="A0A7L5E464"/>
<dbReference type="InterPro" id="IPR005182">
    <property type="entry name" value="YdbS-like_PH"/>
</dbReference>
<proteinExistence type="predicted"/>
<dbReference type="RefSeq" id="WP_169610440.1">
    <property type="nucleotide sequence ID" value="NZ_CP051682.1"/>
</dbReference>